<dbReference type="Proteomes" id="UP000748025">
    <property type="component" value="Unassembled WGS sequence"/>
</dbReference>
<dbReference type="EMBL" id="SRPW01003225">
    <property type="protein sequence ID" value="KAG5987760.1"/>
    <property type="molecule type" value="Genomic_DNA"/>
</dbReference>
<name>A0A9P7N2P0_9HYPO</name>
<comment type="caution">
    <text evidence="1">The sequence shown here is derived from an EMBL/GenBank/DDBJ whole genome shotgun (WGS) entry which is preliminary data.</text>
</comment>
<sequence>MEKSPVVGVIDPIRTWSQVDLVKGESSVFEPDDSLWKITNTKELLKRLDRNLMPIICVLYLLLCLDSSNLDNAAEDGLIKDLNMTGKDDFN</sequence>
<evidence type="ECO:0000313" key="1">
    <source>
        <dbReference type="EMBL" id="KAG5987760.1"/>
    </source>
</evidence>
<feature type="non-terminal residue" evidence="1">
    <location>
        <position position="91"/>
    </location>
</feature>
<reference evidence="1" key="1">
    <citation type="journal article" date="2020" name="bioRxiv">
        <title>Whole genome comparisons of ergot fungi reveals the divergence and evolution of species within the genus Claviceps are the result of varying mechanisms driving genome evolution and host range expansion.</title>
        <authorList>
            <person name="Wyka S.A."/>
            <person name="Mondo S.J."/>
            <person name="Liu M."/>
            <person name="Dettman J."/>
            <person name="Nalam V."/>
            <person name="Broders K.D."/>
        </authorList>
    </citation>
    <scope>NUCLEOTIDE SEQUENCE</scope>
    <source>
        <strain evidence="1">CCC 602</strain>
    </source>
</reference>
<dbReference type="AlphaFoldDB" id="A0A9P7N2P0"/>
<organism evidence="1 2">
    <name type="scientific">Claviceps pusilla</name>
    <dbReference type="NCBI Taxonomy" id="123648"/>
    <lineage>
        <taxon>Eukaryota</taxon>
        <taxon>Fungi</taxon>
        <taxon>Dikarya</taxon>
        <taxon>Ascomycota</taxon>
        <taxon>Pezizomycotina</taxon>
        <taxon>Sordariomycetes</taxon>
        <taxon>Hypocreomycetidae</taxon>
        <taxon>Hypocreales</taxon>
        <taxon>Clavicipitaceae</taxon>
        <taxon>Claviceps</taxon>
    </lineage>
</organism>
<protein>
    <submittedName>
        <fullName evidence="1">Uncharacterized protein</fullName>
    </submittedName>
</protein>
<accession>A0A9P7N2P0</accession>
<proteinExistence type="predicted"/>
<gene>
    <name evidence="1" type="ORF">E4U43_004951</name>
</gene>
<evidence type="ECO:0000313" key="2">
    <source>
        <dbReference type="Proteomes" id="UP000748025"/>
    </source>
</evidence>
<keyword evidence="2" id="KW-1185">Reference proteome</keyword>